<sequence>MFWRKISFILISSLCLITLILPTKPKQANANSDFQNLHLIVSIEWQPGQQDALRQANGNTCAAFTQASLQDILTTALQETSQTLYQATDGQVWVEQYSVYTNGEHWNDADIRILANNDYRPTAFLGGFEKSIRTIETHDGKVHFVPAAIMLGRLWNGINARCGYWSELTGSQTMSHELGHHILGLHDGYAPDAASANYTYCSSTSNDLSAELPHDRMSHNSLMSYHYSASKLRGNAAQHYHCDNTPQTLMYAMDDWKTIQTLYGLVPSNQPSVLAHNGAASVKFMPANTKGNTSLVQFSGLNETQAMGFSIKGAPNKPTRVINQGLLSEGQQEAWYGINFSDNDRAIILARDWNTNSVASISQAKSVLSPTSSFTLSNQRWVADLQVKPKLNSTSTLPEINAIEIQGKECGAVRGKKVNLSFCPAGGNCRMVENIDISSSRTFAATFELTAAEIAGLASHHNYLYAYSSEYQTPVATWYQIAGGFGPATAEIHAPLADGNVGLDLQAGAAADVNGFTLEVYQPAPLCTNYNNLPNYTIKQWPTLIQPYMIRDKRLLAWYSNHPPLYAQLSYDPSLYRGGIPTVLVYNPANPTAGWSVVPIVALSPELGYLTVDLRTYTSQGLVYALAE</sequence>
<evidence type="ECO:0000313" key="3">
    <source>
        <dbReference type="Proteomes" id="UP001428290"/>
    </source>
</evidence>
<organism evidence="2 3">
    <name type="scientific">Herpetosiphon gulosus</name>
    <dbReference type="NCBI Taxonomy" id="1973496"/>
    <lineage>
        <taxon>Bacteria</taxon>
        <taxon>Bacillati</taxon>
        <taxon>Chloroflexota</taxon>
        <taxon>Chloroflexia</taxon>
        <taxon>Herpetosiphonales</taxon>
        <taxon>Herpetosiphonaceae</taxon>
        <taxon>Herpetosiphon</taxon>
    </lineage>
</organism>
<dbReference type="RefSeq" id="WP_345721691.1">
    <property type="nucleotide sequence ID" value="NZ_BAABRU010000006.1"/>
</dbReference>
<evidence type="ECO:0000256" key="1">
    <source>
        <dbReference type="SAM" id="SignalP"/>
    </source>
</evidence>
<dbReference type="EMBL" id="BAABRU010000006">
    <property type="protein sequence ID" value="GAA5528083.1"/>
    <property type="molecule type" value="Genomic_DNA"/>
</dbReference>
<dbReference type="SUPFAM" id="SSF55486">
    <property type="entry name" value="Metalloproteases ('zincins'), catalytic domain"/>
    <property type="match status" value="1"/>
</dbReference>
<comment type="caution">
    <text evidence="2">The sequence shown here is derived from an EMBL/GenBank/DDBJ whole genome shotgun (WGS) entry which is preliminary data.</text>
</comment>
<dbReference type="Proteomes" id="UP001428290">
    <property type="component" value="Unassembled WGS sequence"/>
</dbReference>
<evidence type="ECO:0000313" key="2">
    <source>
        <dbReference type="EMBL" id="GAA5528083.1"/>
    </source>
</evidence>
<reference evidence="2 3" key="1">
    <citation type="submission" date="2024-02" db="EMBL/GenBank/DDBJ databases">
        <title>Herpetosiphon gulosus NBRC 112829.</title>
        <authorList>
            <person name="Ichikawa N."/>
            <person name="Katano-Makiyama Y."/>
            <person name="Hidaka K."/>
        </authorList>
    </citation>
    <scope>NUCLEOTIDE SEQUENCE [LARGE SCALE GENOMIC DNA]</scope>
    <source>
        <strain evidence="2 3">NBRC 112829</strain>
    </source>
</reference>
<accession>A0ABP9X0M2</accession>
<keyword evidence="1" id="KW-0732">Signal</keyword>
<feature type="chain" id="PRO_5046415191" evidence="1">
    <location>
        <begin position="29"/>
        <end position="628"/>
    </location>
</feature>
<feature type="signal peptide" evidence="1">
    <location>
        <begin position="1"/>
        <end position="28"/>
    </location>
</feature>
<name>A0ABP9X0M2_9CHLR</name>
<gene>
    <name evidence="2" type="ORF">Hgul01_01879</name>
</gene>
<keyword evidence="3" id="KW-1185">Reference proteome</keyword>
<protein>
    <submittedName>
        <fullName evidence="2">Uncharacterized protein</fullName>
    </submittedName>
</protein>
<proteinExistence type="predicted"/>